<dbReference type="OrthoDB" id="9784774at2"/>
<dbReference type="Proteomes" id="UP000317557">
    <property type="component" value="Unassembled WGS sequence"/>
</dbReference>
<keyword evidence="6" id="KW-1185">Reference proteome</keyword>
<evidence type="ECO:0000259" key="4">
    <source>
        <dbReference type="PROSITE" id="PS51084"/>
    </source>
</evidence>
<name>A0A521CH82_9BACT</name>
<accession>A0A521CH82</accession>
<evidence type="ECO:0000256" key="3">
    <source>
        <dbReference type="PROSITE-ProRule" id="PRU00464"/>
    </source>
</evidence>
<dbReference type="PRINTS" id="PR00332">
    <property type="entry name" value="HISTRIAD"/>
</dbReference>
<reference evidence="5 6" key="1">
    <citation type="submission" date="2017-05" db="EMBL/GenBank/DDBJ databases">
        <authorList>
            <person name="Varghese N."/>
            <person name="Submissions S."/>
        </authorList>
    </citation>
    <scope>NUCLEOTIDE SEQUENCE [LARGE SCALE GENOMIC DNA]</scope>
    <source>
        <strain evidence="5 6">DSM 21985</strain>
    </source>
</reference>
<dbReference type="PANTHER" id="PTHR46648">
    <property type="entry name" value="HIT FAMILY PROTEIN 1"/>
    <property type="match status" value="1"/>
</dbReference>
<dbReference type="Gene3D" id="3.30.428.10">
    <property type="entry name" value="HIT-like"/>
    <property type="match status" value="1"/>
</dbReference>
<dbReference type="GO" id="GO:0009117">
    <property type="term" value="P:nucleotide metabolic process"/>
    <property type="evidence" value="ECO:0007669"/>
    <property type="project" value="TreeGrafter"/>
</dbReference>
<evidence type="ECO:0000256" key="2">
    <source>
        <dbReference type="PIRSR" id="PIRSR601310-3"/>
    </source>
</evidence>
<dbReference type="InterPro" id="IPR001310">
    <property type="entry name" value="Histidine_triad_HIT"/>
</dbReference>
<sequence length="132" mass="14702">MASIFTKIIQGDIPSYKIAEDDKHYAFLDINPAAEGHVLCIPKKEVDYIFDLPAEELSALMEFSQKVAKGIDEALEPIRTGIIVEGMEVPHAHVHLIPIYEKTQAFSLGKKVDPNEERMQELANQISGKVAL</sequence>
<dbReference type="PANTHER" id="PTHR46648:SF1">
    <property type="entry name" value="ADENOSINE 5'-MONOPHOSPHORAMIDASE HNT1"/>
    <property type="match status" value="1"/>
</dbReference>
<dbReference type="Pfam" id="PF01230">
    <property type="entry name" value="HIT"/>
    <property type="match status" value="1"/>
</dbReference>
<organism evidence="5 6">
    <name type="scientific">Gracilimonas mengyeensis</name>
    <dbReference type="NCBI Taxonomy" id="1302730"/>
    <lineage>
        <taxon>Bacteria</taxon>
        <taxon>Pseudomonadati</taxon>
        <taxon>Balneolota</taxon>
        <taxon>Balneolia</taxon>
        <taxon>Balneolales</taxon>
        <taxon>Balneolaceae</taxon>
        <taxon>Gracilimonas</taxon>
    </lineage>
</organism>
<dbReference type="GO" id="GO:0003824">
    <property type="term" value="F:catalytic activity"/>
    <property type="evidence" value="ECO:0007669"/>
    <property type="project" value="InterPro"/>
</dbReference>
<dbReference type="AlphaFoldDB" id="A0A521CH82"/>
<dbReference type="RefSeq" id="WP_142453972.1">
    <property type="nucleotide sequence ID" value="NZ_FXTP01000005.1"/>
</dbReference>
<dbReference type="EMBL" id="FXTP01000005">
    <property type="protein sequence ID" value="SMO58784.1"/>
    <property type="molecule type" value="Genomic_DNA"/>
</dbReference>
<protein>
    <submittedName>
        <fullName evidence="5">Histidine triad (HIT) family protein</fullName>
    </submittedName>
</protein>
<dbReference type="InterPro" id="IPR036265">
    <property type="entry name" value="HIT-like_sf"/>
</dbReference>
<dbReference type="PROSITE" id="PS51084">
    <property type="entry name" value="HIT_2"/>
    <property type="match status" value="1"/>
</dbReference>
<proteinExistence type="predicted"/>
<evidence type="ECO:0000313" key="5">
    <source>
        <dbReference type="EMBL" id="SMO58784.1"/>
    </source>
</evidence>
<dbReference type="SUPFAM" id="SSF54197">
    <property type="entry name" value="HIT-like"/>
    <property type="match status" value="1"/>
</dbReference>
<feature type="short sequence motif" description="Histidine triad motif" evidence="2 3">
    <location>
        <begin position="91"/>
        <end position="95"/>
    </location>
</feature>
<feature type="active site" description="Tele-AMP-histidine intermediate" evidence="1">
    <location>
        <position position="93"/>
    </location>
</feature>
<feature type="domain" description="HIT" evidence="4">
    <location>
        <begin position="4"/>
        <end position="106"/>
    </location>
</feature>
<gene>
    <name evidence="5" type="ORF">SAMN06265219_105150</name>
</gene>
<evidence type="ECO:0000256" key="1">
    <source>
        <dbReference type="PIRSR" id="PIRSR601310-1"/>
    </source>
</evidence>
<evidence type="ECO:0000313" key="6">
    <source>
        <dbReference type="Proteomes" id="UP000317557"/>
    </source>
</evidence>
<dbReference type="InterPro" id="IPR011146">
    <property type="entry name" value="HIT-like"/>
</dbReference>